<evidence type="ECO:0000259" key="4">
    <source>
        <dbReference type="PROSITE" id="PS50892"/>
    </source>
</evidence>
<keyword evidence="5" id="KW-1185">Reference proteome</keyword>
<keyword evidence="3" id="KW-0812">Transmembrane</keyword>
<dbReference type="GeneID" id="110978467"/>
<dbReference type="GO" id="GO:0016192">
    <property type="term" value="P:vesicle-mediated transport"/>
    <property type="evidence" value="ECO:0007669"/>
    <property type="project" value="InterPro"/>
</dbReference>
<name>A0A8B7Y7I6_ACAPL</name>
<dbReference type="Pfam" id="PF00957">
    <property type="entry name" value="Synaptobrevin"/>
    <property type="match status" value="1"/>
</dbReference>
<dbReference type="PRINTS" id="PR00219">
    <property type="entry name" value="SYNAPTOBREVN"/>
</dbReference>
<feature type="domain" description="V-SNARE coiled-coil homology" evidence="4">
    <location>
        <begin position="25"/>
        <end position="85"/>
    </location>
</feature>
<protein>
    <submittedName>
        <fullName evidence="6">Vesicle-associated membrane protein 3-like</fullName>
    </submittedName>
</protein>
<accession>A0A8B7Y7I6</accession>
<evidence type="ECO:0000256" key="2">
    <source>
        <dbReference type="SAM" id="MobiDB-lite"/>
    </source>
</evidence>
<evidence type="ECO:0000256" key="3">
    <source>
        <dbReference type="SAM" id="Phobius"/>
    </source>
</evidence>
<dbReference type="InterPro" id="IPR042855">
    <property type="entry name" value="V_SNARE_CC"/>
</dbReference>
<organism evidence="5 6">
    <name type="scientific">Acanthaster planci</name>
    <name type="common">Crown-of-thorns starfish</name>
    <dbReference type="NCBI Taxonomy" id="133434"/>
    <lineage>
        <taxon>Eukaryota</taxon>
        <taxon>Metazoa</taxon>
        <taxon>Echinodermata</taxon>
        <taxon>Eleutherozoa</taxon>
        <taxon>Asterozoa</taxon>
        <taxon>Asteroidea</taxon>
        <taxon>Valvatacea</taxon>
        <taxon>Valvatida</taxon>
        <taxon>Acanthasteridae</taxon>
        <taxon>Acanthaster</taxon>
    </lineage>
</organism>
<feature type="region of interest" description="Disordered" evidence="2">
    <location>
        <begin position="1"/>
        <end position="24"/>
    </location>
</feature>
<keyword evidence="1" id="KW-0175">Coiled coil</keyword>
<dbReference type="OrthoDB" id="190375at2759"/>
<evidence type="ECO:0000313" key="6">
    <source>
        <dbReference type="RefSeq" id="XP_022089184.1"/>
    </source>
</evidence>
<dbReference type="InterPro" id="IPR001388">
    <property type="entry name" value="Synaptobrevin-like"/>
</dbReference>
<keyword evidence="3" id="KW-0472">Membrane</keyword>
<keyword evidence="3" id="KW-1133">Transmembrane helix</keyword>
<dbReference type="RefSeq" id="XP_022089184.1">
    <property type="nucleotide sequence ID" value="XM_022233492.1"/>
</dbReference>
<dbReference type="PROSITE" id="PS50892">
    <property type="entry name" value="V_SNARE"/>
    <property type="match status" value="1"/>
</dbReference>
<gene>
    <name evidence="6" type="primary">LOC110978467</name>
</gene>
<evidence type="ECO:0000256" key="1">
    <source>
        <dbReference type="PROSITE-ProRule" id="PRU00290"/>
    </source>
</evidence>
<dbReference type="Proteomes" id="UP000694845">
    <property type="component" value="Unplaced"/>
</dbReference>
<evidence type="ECO:0000313" key="5">
    <source>
        <dbReference type="Proteomes" id="UP000694845"/>
    </source>
</evidence>
<reference evidence="6" key="1">
    <citation type="submission" date="2025-08" db="UniProtKB">
        <authorList>
            <consortium name="RefSeq"/>
        </authorList>
    </citation>
    <scope>IDENTIFICATION</scope>
</reference>
<sequence length="135" mass="14972">MWSRARTYPGADDHTDPSTQAKNKRVEKLQAEVDEVAIILHTSVDKLLERGEKLDDLLDNADDLLAQASSFQTTAKKVKVHYKWRNRLYKVIGVTVVVLIVAVIVVCKYHHRAWGGEAPGSASPPCGYSTEDLGV</sequence>
<dbReference type="PANTHER" id="PTHR45701">
    <property type="entry name" value="SYNAPTOBREVIN FAMILY MEMBER"/>
    <property type="match status" value="1"/>
</dbReference>
<dbReference type="InterPro" id="IPR016444">
    <property type="entry name" value="Synaptobrevin/VAMP"/>
</dbReference>
<dbReference type="AlphaFoldDB" id="A0A8B7Y7I6"/>
<feature type="transmembrane region" description="Helical" evidence="3">
    <location>
        <begin position="88"/>
        <end position="111"/>
    </location>
</feature>
<dbReference type="KEGG" id="aplc:110978467"/>
<proteinExistence type="predicted"/>
<dbReference type="GO" id="GO:0016020">
    <property type="term" value="C:membrane"/>
    <property type="evidence" value="ECO:0007669"/>
    <property type="project" value="InterPro"/>
</dbReference>
<dbReference type="Gene3D" id="1.20.5.110">
    <property type="match status" value="1"/>
</dbReference>
<dbReference type="SUPFAM" id="SSF58038">
    <property type="entry name" value="SNARE fusion complex"/>
    <property type="match status" value="1"/>
</dbReference>